<dbReference type="OrthoDB" id="570111at2"/>
<organism evidence="6 7">
    <name type="scientific">Gordonia phthalatica</name>
    <dbReference type="NCBI Taxonomy" id="1136941"/>
    <lineage>
        <taxon>Bacteria</taxon>
        <taxon>Bacillati</taxon>
        <taxon>Actinomycetota</taxon>
        <taxon>Actinomycetes</taxon>
        <taxon>Mycobacteriales</taxon>
        <taxon>Gordoniaceae</taxon>
        <taxon>Gordonia</taxon>
    </lineage>
</organism>
<dbReference type="SUPFAM" id="SSF53850">
    <property type="entry name" value="Periplasmic binding protein-like II"/>
    <property type="match status" value="1"/>
</dbReference>
<dbReference type="PANTHER" id="PTHR30579:SF3">
    <property type="entry name" value="TRANSCRIPTIONAL REGULATORY PROTEIN"/>
    <property type="match status" value="1"/>
</dbReference>
<reference evidence="7" key="1">
    <citation type="submission" date="2015-06" db="EMBL/GenBank/DDBJ databases">
        <title>Complete genome sequence and metabolic analysis of phthalate degradation pathway in Gordonia sp. QH-11.</title>
        <authorList>
            <person name="Jin D."/>
            <person name="Kong X."/>
            <person name="Bai Z."/>
        </authorList>
    </citation>
    <scope>NUCLEOTIDE SEQUENCE [LARGE SCALE GENOMIC DNA]</scope>
    <source>
        <strain evidence="7">QH-11</strain>
    </source>
</reference>
<evidence type="ECO:0000256" key="1">
    <source>
        <dbReference type="ARBA" id="ARBA00009437"/>
    </source>
</evidence>
<dbReference type="SUPFAM" id="SSF46785">
    <property type="entry name" value="Winged helix' DNA-binding domain"/>
    <property type="match status" value="1"/>
</dbReference>
<dbReference type="STRING" id="1136941.ACH46_05430"/>
<proteinExistence type="inferred from homology"/>
<evidence type="ECO:0000256" key="2">
    <source>
        <dbReference type="ARBA" id="ARBA00023015"/>
    </source>
</evidence>
<dbReference type="InterPro" id="IPR036388">
    <property type="entry name" value="WH-like_DNA-bd_sf"/>
</dbReference>
<dbReference type="Gene3D" id="3.40.190.290">
    <property type="match status" value="1"/>
</dbReference>
<dbReference type="InterPro" id="IPR005119">
    <property type="entry name" value="LysR_subst-bd"/>
</dbReference>
<feature type="domain" description="HTH lysR-type" evidence="5">
    <location>
        <begin position="6"/>
        <end position="63"/>
    </location>
</feature>
<name>A0A0N9N1P5_9ACTN</name>
<keyword evidence="7" id="KW-1185">Reference proteome</keyword>
<protein>
    <submittedName>
        <fullName evidence="6">LysR family transcriptional regulator</fullName>
    </submittedName>
</protein>
<accession>A0A0N9N1P5</accession>
<comment type="similarity">
    <text evidence="1">Belongs to the LysR transcriptional regulatory family.</text>
</comment>
<evidence type="ECO:0000259" key="5">
    <source>
        <dbReference type="PROSITE" id="PS50931"/>
    </source>
</evidence>
<keyword evidence="2" id="KW-0805">Transcription regulation</keyword>
<dbReference type="EMBL" id="CP011853">
    <property type="protein sequence ID" value="ALG84051.1"/>
    <property type="molecule type" value="Genomic_DNA"/>
</dbReference>
<dbReference type="KEGG" id="goq:ACH46_05430"/>
<evidence type="ECO:0000256" key="4">
    <source>
        <dbReference type="ARBA" id="ARBA00023163"/>
    </source>
</evidence>
<dbReference type="PATRIC" id="fig|1136941.3.peg.1112"/>
<dbReference type="Pfam" id="PF03466">
    <property type="entry name" value="LysR_substrate"/>
    <property type="match status" value="1"/>
</dbReference>
<dbReference type="RefSeq" id="WP_062392019.1">
    <property type="nucleotide sequence ID" value="NZ_CP011853.1"/>
</dbReference>
<dbReference type="PROSITE" id="PS50931">
    <property type="entry name" value="HTH_LYSR"/>
    <property type="match status" value="1"/>
</dbReference>
<dbReference type="InterPro" id="IPR050176">
    <property type="entry name" value="LTTR"/>
</dbReference>
<gene>
    <name evidence="6" type="ORF">ACH46_05430</name>
</gene>
<dbReference type="InterPro" id="IPR036390">
    <property type="entry name" value="WH_DNA-bd_sf"/>
</dbReference>
<evidence type="ECO:0000313" key="7">
    <source>
        <dbReference type="Proteomes" id="UP000063789"/>
    </source>
</evidence>
<dbReference type="PANTHER" id="PTHR30579">
    <property type="entry name" value="TRANSCRIPTIONAL REGULATOR"/>
    <property type="match status" value="1"/>
</dbReference>
<dbReference type="Proteomes" id="UP000063789">
    <property type="component" value="Chromosome"/>
</dbReference>
<keyword evidence="3" id="KW-0238">DNA-binding</keyword>
<keyword evidence="4" id="KW-0804">Transcription</keyword>
<evidence type="ECO:0000313" key="6">
    <source>
        <dbReference type="EMBL" id="ALG84051.1"/>
    </source>
</evidence>
<evidence type="ECO:0000256" key="3">
    <source>
        <dbReference type="ARBA" id="ARBA00023125"/>
    </source>
</evidence>
<sequence length="301" mass="32403">MHIGEVDPSDLVTLLTVARTGRFTVAADLLEISHTTVSRRIAALERALGGRVLIRDAGGWSLTDLGRTAVGAAEEIEATLAHLRTDADDALRGTVRIAATEGFSARVVIPVAAELERRNPQLSVDLMVVTRAVPSAYSGIDIEIVVERPTSHDVEASVLGTYRLGLYGSSSYLAESGTPAGRDDLIGRPLIYFIGSMLTIDALDVAKSGLPPMTDRFRSTSVQVQVDATRAGIGIGLLPCFLADEHDDLTRVLADEVDVEMSYWMAIRPEAARRREVAAVADALRDRIRAIGPELSGYQVR</sequence>
<dbReference type="GO" id="GO:0003700">
    <property type="term" value="F:DNA-binding transcription factor activity"/>
    <property type="evidence" value="ECO:0007669"/>
    <property type="project" value="InterPro"/>
</dbReference>
<dbReference type="AlphaFoldDB" id="A0A0N9N1P5"/>
<reference evidence="6 7" key="2">
    <citation type="journal article" date="2017" name="Int. J. Syst. Evol. Microbiol.">
        <title>Gordonia phthalatica sp. nov., a di-n-butyl phthalate-degrading bacterium isolated from activated sludge.</title>
        <authorList>
            <person name="Jin D."/>
            <person name="Kong X."/>
            <person name="Jia M."/>
            <person name="Yu X."/>
            <person name="Wang X."/>
            <person name="Zhuang X."/>
            <person name="Deng Y."/>
            <person name="Bai Z."/>
        </authorList>
    </citation>
    <scope>NUCLEOTIDE SEQUENCE [LARGE SCALE GENOMIC DNA]</scope>
    <source>
        <strain evidence="6 7">QH-11</strain>
    </source>
</reference>
<dbReference type="GO" id="GO:0003677">
    <property type="term" value="F:DNA binding"/>
    <property type="evidence" value="ECO:0007669"/>
    <property type="project" value="UniProtKB-KW"/>
</dbReference>
<dbReference type="InterPro" id="IPR000847">
    <property type="entry name" value="LysR_HTH_N"/>
</dbReference>
<dbReference type="Gene3D" id="1.10.10.10">
    <property type="entry name" value="Winged helix-like DNA-binding domain superfamily/Winged helix DNA-binding domain"/>
    <property type="match status" value="1"/>
</dbReference>
<dbReference type="Pfam" id="PF00126">
    <property type="entry name" value="HTH_1"/>
    <property type="match status" value="1"/>
</dbReference>